<dbReference type="Proteomes" id="UP000567067">
    <property type="component" value="Unassembled WGS sequence"/>
</dbReference>
<comment type="caution">
    <text evidence="2">The sequence shown here is derived from an EMBL/GenBank/DDBJ whole genome shotgun (WGS) entry which is preliminary data.</text>
</comment>
<dbReference type="SUPFAM" id="SSF55729">
    <property type="entry name" value="Acyl-CoA N-acyltransferases (Nat)"/>
    <property type="match status" value="1"/>
</dbReference>
<evidence type="ECO:0000313" key="2">
    <source>
        <dbReference type="EMBL" id="MBA9086178.1"/>
    </source>
</evidence>
<accession>A0A7W3XS38</accession>
<dbReference type="Pfam" id="PF00583">
    <property type="entry name" value="Acetyltransf_1"/>
    <property type="match status" value="1"/>
</dbReference>
<name>A0A7W3XS38_9BACL</name>
<organism evidence="2 3">
    <name type="scientific">Fontibacillus solani</name>
    <dbReference type="NCBI Taxonomy" id="1572857"/>
    <lineage>
        <taxon>Bacteria</taxon>
        <taxon>Bacillati</taxon>
        <taxon>Bacillota</taxon>
        <taxon>Bacilli</taxon>
        <taxon>Bacillales</taxon>
        <taxon>Paenibacillaceae</taxon>
        <taxon>Fontibacillus</taxon>
    </lineage>
</organism>
<keyword evidence="3" id="KW-1185">Reference proteome</keyword>
<evidence type="ECO:0000259" key="1">
    <source>
        <dbReference type="PROSITE" id="PS51186"/>
    </source>
</evidence>
<gene>
    <name evidence="2" type="ORF">FHR92_002651</name>
</gene>
<feature type="domain" description="N-acetyltransferase" evidence="1">
    <location>
        <begin position="8"/>
        <end position="142"/>
    </location>
</feature>
<keyword evidence="2" id="KW-0808">Transferase</keyword>
<dbReference type="AlphaFoldDB" id="A0A7W3XS38"/>
<dbReference type="PANTHER" id="PTHR43233">
    <property type="entry name" value="FAMILY N-ACETYLTRANSFERASE, PUTATIVE (AFU_ORTHOLOGUE AFUA_6G03350)-RELATED"/>
    <property type="match status" value="1"/>
</dbReference>
<protein>
    <submittedName>
        <fullName evidence="2">GNAT superfamily N-acetyltransferase</fullName>
    </submittedName>
</protein>
<dbReference type="InterPro" id="IPR000182">
    <property type="entry name" value="GNAT_dom"/>
</dbReference>
<dbReference type="PROSITE" id="PS51186">
    <property type="entry name" value="GNAT"/>
    <property type="match status" value="1"/>
</dbReference>
<dbReference type="Gene3D" id="3.40.630.30">
    <property type="match status" value="1"/>
</dbReference>
<dbReference type="PANTHER" id="PTHR43233:SF1">
    <property type="entry name" value="FAMILY N-ACETYLTRANSFERASE, PUTATIVE (AFU_ORTHOLOGUE AFUA_6G03350)-RELATED"/>
    <property type="match status" value="1"/>
</dbReference>
<dbReference type="GO" id="GO:0016747">
    <property type="term" value="F:acyltransferase activity, transferring groups other than amino-acyl groups"/>
    <property type="evidence" value="ECO:0007669"/>
    <property type="project" value="InterPro"/>
</dbReference>
<dbReference type="RefSeq" id="WP_182536146.1">
    <property type="nucleotide sequence ID" value="NZ_JACJIP010000016.1"/>
</dbReference>
<proteinExistence type="predicted"/>
<dbReference type="InterPro" id="IPR016181">
    <property type="entry name" value="Acyl_CoA_acyltransferase"/>
</dbReference>
<dbReference type="InterPro" id="IPR053144">
    <property type="entry name" value="Acetyltransferase_Butenolide"/>
</dbReference>
<dbReference type="EMBL" id="JACJIP010000016">
    <property type="protein sequence ID" value="MBA9086178.1"/>
    <property type="molecule type" value="Genomic_DNA"/>
</dbReference>
<sequence length="142" mass="16473">MEVRYNDYLISDDKLKISVDAVIEFLSGSYWANSRPNDRTKKAIENSYCIGVFHKDEQVGFARVITDWATFFYLCDVFVQEEHRGMGIGKKLIETIMNVAELEGLMGLLGTRDAHGLYEKYGFIKDGERFMKRPPQWVTQPY</sequence>
<evidence type="ECO:0000313" key="3">
    <source>
        <dbReference type="Proteomes" id="UP000567067"/>
    </source>
</evidence>
<reference evidence="2 3" key="1">
    <citation type="submission" date="2020-08" db="EMBL/GenBank/DDBJ databases">
        <title>Genomic Encyclopedia of Type Strains, Phase III (KMG-III): the genomes of soil and plant-associated and newly described type strains.</title>
        <authorList>
            <person name="Whitman W."/>
        </authorList>
    </citation>
    <scope>NUCLEOTIDE SEQUENCE [LARGE SCALE GENOMIC DNA]</scope>
    <source>
        <strain evidence="2 3">CECT 8693</strain>
    </source>
</reference>
<dbReference type="CDD" id="cd04301">
    <property type="entry name" value="NAT_SF"/>
    <property type="match status" value="1"/>
</dbReference>